<sequence>MAEVQATGWRHIWNRMTARKPIEQILREGQRTQMNRTLSRLDLIAIGIGAIIGTGIFVLTGIAAAEDAGPAIIVSFIIAGFASGLSAFSYSELASMVPILWLGVHIHFLAWIVGWDLILEYLVGAATVAVGWSAYVQMLFRDAFGVTSKPAITGSPLTWDNKELTFKVVEGKYIDIPAICIILFVSTVLVIGIKQSSWVNKLFIFGGIKYIDRSNYKPFLPPRDGNSFGAKGLFKGAQRVFFAYIGFDAVSTAAQEAKDPQKDLPWGICASLAVCTASVHLDLKGQAAPISFALEAHPNTKWLRILIDIGAVAGLTSVILIMLMSQPRIFFTMARDGLFPRIFGRLHPKFKTPYVPTIGVWHYMTSVGTLLAFILVNIGVIVMRYTHPHMGRGFIVPFGPFVIPIPGAAIALVLLVLSGGPTIYRLFIWLGIGLIVYIAFGYRWSRVGNPDKWSPEDIAYFGDGTMAFDEESLSGHNDKVFDEHHLSQEQVPRF</sequence>
<feature type="transmembrane region" description="Helical" evidence="6">
    <location>
        <begin position="394"/>
        <end position="417"/>
    </location>
</feature>
<evidence type="ECO:0000313" key="7">
    <source>
        <dbReference type="EMBL" id="ORX71778.1"/>
    </source>
</evidence>
<dbReference type="EMBL" id="MCFD01000003">
    <property type="protein sequence ID" value="ORX71778.1"/>
    <property type="molecule type" value="Genomic_DNA"/>
</dbReference>
<evidence type="ECO:0000256" key="1">
    <source>
        <dbReference type="ARBA" id="ARBA00004141"/>
    </source>
</evidence>
<dbReference type="PANTHER" id="PTHR43243">
    <property type="entry name" value="INNER MEMBRANE TRANSPORTER YGJI-RELATED"/>
    <property type="match status" value="1"/>
</dbReference>
<feature type="transmembrane region" description="Helical" evidence="6">
    <location>
        <begin position="71"/>
        <end position="90"/>
    </location>
</feature>
<name>A0A1Y1WEK9_9FUNG</name>
<dbReference type="PIRSF" id="PIRSF006060">
    <property type="entry name" value="AA_transporter"/>
    <property type="match status" value="1"/>
</dbReference>
<keyword evidence="8" id="KW-1185">Reference proteome</keyword>
<dbReference type="GeneID" id="63806100"/>
<evidence type="ECO:0000256" key="5">
    <source>
        <dbReference type="ARBA" id="ARBA00023136"/>
    </source>
</evidence>
<dbReference type="STRING" id="61395.A0A1Y1WEK9"/>
<comment type="caution">
    <text evidence="7">The sequence shown here is derived from an EMBL/GenBank/DDBJ whole genome shotgun (WGS) entry which is preliminary data.</text>
</comment>
<reference evidence="7 8" key="1">
    <citation type="submission" date="2016-07" db="EMBL/GenBank/DDBJ databases">
        <title>Pervasive Adenine N6-methylation of Active Genes in Fungi.</title>
        <authorList>
            <consortium name="DOE Joint Genome Institute"/>
            <person name="Mondo S.J."/>
            <person name="Dannebaum R.O."/>
            <person name="Kuo R.C."/>
            <person name="Labutti K."/>
            <person name="Haridas S."/>
            <person name="Kuo A."/>
            <person name="Salamov A."/>
            <person name="Ahrendt S.R."/>
            <person name="Lipzen A."/>
            <person name="Sullivan W."/>
            <person name="Andreopoulos W.B."/>
            <person name="Clum A."/>
            <person name="Lindquist E."/>
            <person name="Daum C."/>
            <person name="Ramamoorthy G.K."/>
            <person name="Gryganskyi A."/>
            <person name="Culley D."/>
            <person name="Magnuson J.K."/>
            <person name="James T.Y."/>
            <person name="O'Malley M.A."/>
            <person name="Stajich J.E."/>
            <person name="Spatafora J.W."/>
            <person name="Visel A."/>
            <person name="Grigoriev I.V."/>
        </authorList>
    </citation>
    <scope>NUCLEOTIDE SEQUENCE [LARGE SCALE GENOMIC DNA]</scope>
    <source>
        <strain evidence="7 8">ATCC 12442</strain>
    </source>
</reference>
<dbReference type="GO" id="GO:0005886">
    <property type="term" value="C:plasma membrane"/>
    <property type="evidence" value="ECO:0007669"/>
    <property type="project" value="TreeGrafter"/>
</dbReference>
<keyword evidence="2" id="KW-0813">Transport</keyword>
<feature type="transmembrane region" description="Helical" evidence="6">
    <location>
        <begin position="423"/>
        <end position="442"/>
    </location>
</feature>
<evidence type="ECO:0000256" key="6">
    <source>
        <dbReference type="SAM" id="Phobius"/>
    </source>
</evidence>
<dbReference type="AlphaFoldDB" id="A0A1Y1WEK9"/>
<dbReference type="Gene3D" id="1.20.1740.10">
    <property type="entry name" value="Amino acid/polyamine transporter I"/>
    <property type="match status" value="1"/>
</dbReference>
<dbReference type="OrthoDB" id="5982228at2759"/>
<dbReference type="PANTHER" id="PTHR43243:SF4">
    <property type="entry name" value="CATIONIC AMINO ACID TRANSPORTER 4"/>
    <property type="match status" value="1"/>
</dbReference>
<feature type="transmembrane region" description="Helical" evidence="6">
    <location>
        <begin position="41"/>
        <end position="65"/>
    </location>
</feature>
<keyword evidence="4 6" id="KW-1133">Transmembrane helix</keyword>
<feature type="transmembrane region" description="Helical" evidence="6">
    <location>
        <begin position="97"/>
        <end position="115"/>
    </location>
</feature>
<protein>
    <submittedName>
        <fullName evidence="7">Amino acid transporter</fullName>
    </submittedName>
</protein>
<evidence type="ECO:0000256" key="4">
    <source>
        <dbReference type="ARBA" id="ARBA00022989"/>
    </source>
</evidence>
<dbReference type="InterPro" id="IPR002293">
    <property type="entry name" value="AA/rel_permease1"/>
</dbReference>
<evidence type="ECO:0000313" key="8">
    <source>
        <dbReference type="Proteomes" id="UP000193922"/>
    </source>
</evidence>
<dbReference type="Proteomes" id="UP000193922">
    <property type="component" value="Unassembled WGS sequence"/>
</dbReference>
<evidence type="ECO:0000256" key="3">
    <source>
        <dbReference type="ARBA" id="ARBA00022692"/>
    </source>
</evidence>
<dbReference type="RefSeq" id="XP_040745202.1">
    <property type="nucleotide sequence ID" value="XM_040889452.1"/>
</dbReference>
<proteinExistence type="predicted"/>
<accession>A0A1Y1WEK9</accession>
<organism evidence="7 8">
    <name type="scientific">Linderina pennispora</name>
    <dbReference type="NCBI Taxonomy" id="61395"/>
    <lineage>
        <taxon>Eukaryota</taxon>
        <taxon>Fungi</taxon>
        <taxon>Fungi incertae sedis</taxon>
        <taxon>Zoopagomycota</taxon>
        <taxon>Kickxellomycotina</taxon>
        <taxon>Kickxellomycetes</taxon>
        <taxon>Kickxellales</taxon>
        <taxon>Kickxellaceae</taxon>
        <taxon>Linderina</taxon>
    </lineage>
</organism>
<dbReference type="Pfam" id="PF13520">
    <property type="entry name" value="AA_permease_2"/>
    <property type="match status" value="2"/>
</dbReference>
<evidence type="ECO:0000256" key="2">
    <source>
        <dbReference type="ARBA" id="ARBA00022448"/>
    </source>
</evidence>
<comment type="subcellular location">
    <subcellularLocation>
        <location evidence="1">Membrane</location>
        <topology evidence="1">Multi-pass membrane protein</topology>
    </subcellularLocation>
</comment>
<feature type="transmembrane region" description="Helical" evidence="6">
    <location>
        <begin position="173"/>
        <end position="193"/>
    </location>
</feature>
<dbReference type="GO" id="GO:0015171">
    <property type="term" value="F:amino acid transmembrane transporter activity"/>
    <property type="evidence" value="ECO:0007669"/>
    <property type="project" value="TreeGrafter"/>
</dbReference>
<keyword evidence="5 6" id="KW-0472">Membrane</keyword>
<feature type="transmembrane region" description="Helical" evidence="6">
    <location>
        <begin position="360"/>
        <end position="382"/>
    </location>
</feature>
<feature type="transmembrane region" description="Helical" evidence="6">
    <location>
        <begin position="302"/>
        <end position="324"/>
    </location>
</feature>
<keyword evidence="3 6" id="KW-0812">Transmembrane</keyword>
<gene>
    <name evidence="7" type="ORF">DL89DRAFT_277563</name>
</gene>